<dbReference type="Pfam" id="PF02910">
    <property type="entry name" value="Succ_DH_flav_C"/>
    <property type="match status" value="1"/>
</dbReference>
<dbReference type="SUPFAM" id="SSF56425">
    <property type="entry name" value="Succinate dehydrogenase/fumarate reductase flavoprotein, catalytic domain"/>
    <property type="match status" value="1"/>
</dbReference>
<comment type="subcellular location">
    <subcellularLocation>
        <location evidence="13">Cytoplasm</location>
    </subcellularLocation>
</comment>
<dbReference type="PANTHER" id="PTHR42716">
    <property type="entry name" value="L-ASPARTATE OXIDASE"/>
    <property type="match status" value="1"/>
</dbReference>
<dbReference type="InterPro" id="IPR005288">
    <property type="entry name" value="NadB"/>
</dbReference>
<evidence type="ECO:0000313" key="16">
    <source>
        <dbReference type="EMBL" id="GAA1727550.1"/>
    </source>
</evidence>
<evidence type="ECO:0000256" key="9">
    <source>
        <dbReference type="ARBA" id="ARBA00023002"/>
    </source>
</evidence>
<comment type="catalytic activity">
    <reaction evidence="11">
        <text>L-aspartate + O2 = iminosuccinate + H2O2</text>
        <dbReference type="Rhea" id="RHEA:25876"/>
        <dbReference type="ChEBI" id="CHEBI:15379"/>
        <dbReference type="ChEBI" id="CHEBI:16240"/>
        <dbReference type="ChEBI" id="CHEBI:29991"/>
        <dbReference type="ChEBI" id="CHEBI:77875"/>
        <dbReference type="EC" id="1.4.3.16"/>
    </reaction>
    <physiologicalReaction direction="left-to-right" evidence="11">
        <dbReference type="Rhea" id="RHEA:25877"/>
    </physiologicalReaction>
</comment>
<sequence>MTHLLVVGSGVAGLTAALDADGRPGVTVTLLTKATLESSNTWFAQGGVAVVTSSDDTVAEHVADTLAAGAGLSDDEAVEVLCAEGPEAVQHLIDRGVLFDVHDGQLARGLEAAHSHERILHAGGDATGAAIAAALIARLRDSTVTVRENTTAVDLLVEGGRVVGVRLLDGERLEADAVVLATGGAGQLYPYTTNPAVATGDGLAMALRAGAVAADLEFYQFHPTSLAAPGNHLVSEAVRGEGAVLIDRDGRRFMQDVHPDAELAPRDVVARGIAAQMALQGGEPVRLDATALGAEFLARRFPTIDAAVRARGFDWGRDPLPVTPAAHYFMGGIRTDLWARTSLPGLFAVGEVACNGLHGANRLASNSLLEGAVYGRRVVDTVLAGVPGPGRHDDAEWAAPIKVVLDGRGVAPSRAELQQLLWDAAGLTRDATGLTAAAEQLARWAVPAATDAKSAEDANLRVVAQAVVASALARRESRGGHFRSDFPEAGPSPAVHSGVVIVAGE</sequence>
<dbReference type="Gene3D" id="3.50.50.60">
    <property type="entry name" value="FAD/NAD(P)-binding domain"/>
    <property type="match status" value="1"/>
</dbReference>
<evidence type="ECO:0000256" key="4">
    <source>
        <dbReference type="ARBA" id="ARBA00012173"/>
    </source>
</evidence>
<keyword evidence="17" id="KW-1185">Reference proteome</keyword>
<comment type="cofactor">
    <cofactor evidence="1 13">
        <name>FAD</name>
        <dbReference type="ChEBI" id="CHEBI:57692"/>
    </cofactor>
</comment>
<comment type="pathway">
    <text evidence="2 13">Cofactor biosynthesis; NAD(+) biosynthesis; iminoaspartate from L-aspartate (oxidase route): step 1/1.</text>
</comment>
<evidence type="ECO:0000256" key="11">
    <source>
        <dbReference type="ARBA" id="ARBA00048305"/>
    </source>
</evidence>
<dbReference type="InterPro" id="IPR037099">
    <property type="entry name" value="Fum_R/Succ_DH_flav-like_C_sf"/>
</dbReference>
<evidence type="ECO:0000256" key="12">
    <source>
        <dbReference type="NCBIfam" id="TIGR00551"/>
    </source>
</evidence>
<comment type="similarity">
    <text evidence="3 13">Belongs to the FAD-dependent oxidoreductase 2 family. NadB subfamily.</text>
</comment>
<feature type="domain" description="Fumarate reductase/succinate dehydrogenase flavoprotein-like C-terminal" evidence="15">
    <location>
        <begin position="414"/>
        <end position="488"/>
    </location>
</feature>
<dbReference type="InterPro" id="IPR015939">
    <property type="entry name" value="Fum_Rdtase/Succ_DH_flav-like_C"/>
</dbReference>
<dbReference type="SUPFAM" id="SSF46977">
    <property type="entry name" value="Succinate dehydrogenase/fumarate reductase flavoprotein C-terminal domain"/>
    <property type="match status" value="1"/>
</dbReference>
<dbReference type="InterPro" id="IPR036188">
    <property type="entry name" value="FAD/NAD-bd_sf"/>
</dbReference>
<comment type="function">
    <text evidence="10">Catalyzes the oxidation of L-aspartate to iminoaspartate, the first step in the de novo biosynthesis of NAD(+).</text>
</comment>
<evidence type="ECO:0000256" key="1">
    <source>
        <dbReference type="ARBA" id="ARBA00001974"/>
    </source>
</evidence>
<dbReference type="RefSeq" id="WP_344197436.1">
    <property type="nucleotide sequence ID" value="NZ_BAAAME010000002.1"/>
</dbReference>
<dbReference type="EC" id="1.4.3.16" evidence="4 12"/>
<dbReference type="SUPFAM" id="SSF51905">
    <property type="entry name" value="FAD/NAD(P)-binding domain"/>
    <property type="match status" value="1"/>
</dbReference>
<dbReference type="Proteomes" id="UP001501057">
    <property type="component" value="Unassembled WGS sequence"/>
</dbReference>
<dbReference type="Gene3D" id="3.90.700.10">
    <property type="entry name" value="Succinate dehydrogenase/fumarate reductase flavoprotein, catalytic domain"/>
    <property type="match status" value="1"/>
</dbReference>
<keyword evidence="9 13" id="KW-0560">Oxidoreductase</keyword>
<evidence type="ECO:0000256" key="8">
    <source>
        <dbReference type="ARBA" id="ARBA00022827"/>
    </source>
</evidence>
<dbReference type="PANTHER" id="PTHR42716:SF2">
    <property type="entry name" value="L-ASPARTATE OXIDASE, CHLOROPLASTIC"/>
    <property type="match status" value="1"/>
</dbReference>
<gene>
    <name evidence="16" type="primary">nadB</name>
    <name evidence="16" type="ORF">GCM10009710_05260</name>
</gene>
<dbReference type="NCBIfam" id="TIGR00551">
    <property type="entry name" value="nadB"/>
    <property type="match status" value="1"/>
</dbReference>
<dbReference type="PRINTS" id="PR00368">
    <property type="entry name" value="FADPNR"/>
</dbReference>
<comment type="caution">
    <text evidence="16">The sequence shown here is derived from an EMBL/GenBank/DDBJ whole genome shotgun (WGS) entry which is preliminary data.</text>
</comment>
<evidence type="ECO:0000256" key="6">
    <source>
        <dbReference type="ARBA" id="ARBA00022630"/>
    </source>
</evidence>
<name>A0ABN2JHN2_9ACTN</name>
<evidence type="ECO:0000256" key="10">
    <source>
        <dbReference type="ARBA" id="ARBA00029426"/>
    </source>
</evidence>
<evidence type="ECO:0000259" key="15">
    <source>
        <dbReference type="Pfam" id="PF02910"/>
    </source>
</evidence>
<accession>A0ABN2JHN2</accession>
<evidence type="ECO:0000256" key="13">
    <source>
        <dbReference type="RuleBase" id="RU362049"/>
    </source>
</evidence>
<evidence type="ECO:0000256" key="3">
    <source>
        <dbReference type="ARBA" id="ARBA00008562"/>
    </source>
</evidence>
<organism evidence="16 17">
    <name type="scientific">Aeromicrobium alkaliterrae</name>
    <dbReference type="NCBI Taxonomy" id="302168"/>
    <lineage>
        <taxon>Bacteria</taxon>
        <taxon>Bacillati</taxon>
        <taxon>Actinomycetota</taxon>
        <taxon>Actinomycetes</taxon>
        <taxon>Propionibacteriales</taxon>
        <taxon>Nocardioidaceae</taxon>
        <taxon>Aeromicrobium</taxon>
    </lineage>
</organism>
<proteinExistence type="inferred from homology"/>
<keyword evidence="6 13" id="KW-0285">Flavoprotein</keyword>
<dbReference type="EMBL" id="BAAAME010000002">
    <property type="protein sequence ID" value="GAA1727550.1"/>
    <property type="molecule type" value="Genomic_DNA"/>
</dbReference>
<reference evidence="16 17" key="1">
    <citation type="journal article" date="2019" name="Int. J. Syst. Evol. Microbiol.">
        <title>The Global Catalogue of Microorganisms (GCM) 10K type strain sequencing project: providing services to taxonomists for standard genome sequencing and annotation.</title>
        <authorList>
            <consortium name="The Broad Institute Genomics Platform"/>
            <consortium name="The Broad Institute Genome Sequencing Center for Infectious Disease"/>
            <person name="Wu L."/>
            <person name="Ma J."/>
        </authorList>
    </citation>
    <scope>NUCLEOTIDE SEQUENCE [LARGE SCALE GENOMIC DNA]</scope>
    <source>
        <strain evidence="16 17">JCM 13518</strain>
    </source>
</reference>
<evidence type="ECO:0000256" key="2">
    <source>
        <dbReference type="ARBA" id="ARBA00004950"/>
    </source>
</evidence>
<dbReference type="Gene3D" id="1.20.58.100">
    <property type="entry name" value="Fumarate reductase/succinate dehydrogenase flavoprotein-like, C-terminal domain"/>
    <property type="match status" value="1"/>
</dbReference>
<evidence type="ECO:0000256" key="5">
    <source>
        <dbReference type="ARBA" id="ARBA00021901"/>
    </source>
</evidence>
<keyword evidence="7 13" id="KW-0662">Pyridine nucleotide biosynthesis</keyword>
<evidence type="ECO:0000256" key="7">
    <source>
        <dbReference type="ARBA" id="ARBA00022642"/>
    </source>
</evidence>
<dbReference type="Pfam" id="PF00890">
    <property type="entry name" value="FAD_binding_2"/>
    <property type="match status" value="1"/>
</dbReference>
<protein>
    <recommendedName>
        <fullName evidence="5 12">L-aspartate oxidase</fullName>
        <ecNumber evidence="4 12">1.4.3.16</ecNumber>
    </recommendedName>
</protein>
<evidence type="ECO:0000313" key="17">
    <source>
        <dbReference type="Proteomes" id="UP001501057"/>
    </source>
</evidence>
<evidence type="ECO:0000259" key="14">
    <source>
        <dbReference type="Pfam" id="PF00890"/>
    </source>
</evidence>
<keyword evidence="8 13" id="KW-0274">FAD</keyword>
<dbReference type="InterPro" id="IPR027477">
    <property type="entry name" value="Succ_DH/fumarate_Rdtase_cat_sf"/>
</dbReference>
<dbReference type="InterPro" id="IPR003953">
    <property type="entry name" value="FAD-dep_OxRdtase_2_FAD-bd"/>
</dbReference>
<feature type="domain" description="FAD-dependent oxidoreductase 2 FAD-binding" evidence="14">
    <location>
        <begin position="4"/>
        <end position="368"/>
    </location>
</feature>